<feature type="domain" description="MADF" evidence="3">
    <location>
        <begin position="417"/>
        <end position="520"/>
    </location>
</feature>
<name>A0A7R8VHU2_TIMDO</name>
<dbReference type="PROSITE" id="PS51029">
    <property type="entry name" value="MADF"/>
    <property type="match status" value="1"/>
</dbReference>
<dbReference type="GO" id="GO:0003677">
    <property type="term" value="F:DNA binding"/>
    <property type="evidence" value="ECO:0007669"/>
    <property type="project" value="InterPro"/>
</dbReference>
<feature type="domain" description="BESS" evidence="4">
    <location>
        <begin position="594"/>
        <end position="633"/>
    </location>
</feature>
<evidence type="ECO:0000256" key="1">
    <source>
        <dbReference type="PROSITE-ProRule" id="PRU00371"/>
    </source>
</evidence>
<accession>A0A7R8VHU2</accession>
<keyword evidence="1" id="KW-0539">Nucleus</keyword>
<evidence type="ECO:0000259" key="3">
    <source>
        <dbReference type="PROSITE" id="PS51029"/>
    </source>
</evidence>
<dbReference type="Pfam" id="PF10545">
    <property type="entry name" value="MADF_DNA_bdg"/>
    <property type="match status" value="1"/>
</dbReference>
<proteinExistence type="predicted"/>
<evidence type="ECO:0008006" key="6">
    <source>
        <dbReference type="Google" id="ProtNLM"/>
    </source>
</evidence>
<evidence type="ECO:0000313" key="5">
    <source>
        <dbReference type="EMBL" id="CAD7196884.1"/>
    </source>
</evidence>
<gene>
    <name evidence="5" type="ORF">TDIB3V08_LOCUS3210</name>
</gene>
<dbReference type="GO" id="GO:0005667">
    <property type="term" value="C:transcription regulator complex"/>
    <property type="evidence" value="ECO:0007669"/>
    <property type="project" value="TreeGrafter"/>
</dbReference>
<sequence length="641" mass="71477">MVRLSSKHQSSGGIQGQGPSSLRPLSYPFKVKSPALLVSHGMCFSPSALPLCHENHEVVLFLARTDVRLNYAFTLTHNIMSATSPGPPGLIPECQAHLVWYDRHREVGDRSRLSQMRVFLYAILISWQTCGHVDGYSLSTAGITRQQCSLCSPAGRHVDGYYLSTAGVTRQQCSLCSPAGRHVDGYSLSTAGITRQQCSLCSPAGRHMDGYSLPTTGVTRQQCSLCSPTGRHVVGYSLPTAGITRQQCSLCSPAGRHVDGYSLSTAGITRQQCSLCSPAGRHVDGYSLPTVGVTRQQCSLCYPAGRHVDGYSLSTAGITRQQCSLCSPAGRHVDGYYLSTAGVTRQQCSLCSPAGRHVDGYYLPTAGITRQQCSLCYPAGRHVDGYYLPTAAALLARPGDSCLRVVMTSRFQCNSEQLIGEVRKYPALYDPSHPKYSDKAAKNKYWKKVAEVTITGWAGFSPLEQTMREKDLYRRWKSLRDCFRRELSIQAKEERFNTTDSRRKTYMYYDNMLFLLPIMGQTRAKKDSDEEERKPDVTDEVEEEPREKHPRRRYKGLSRVSRRPSVLDEDPLVEVQMCSVPQIVAPAEEEAPNDDDDKAFLMSLLPTLRRFDERDKLTVRIEIMNTLRKCQLEFADTKLLS</sequence>
<feature type="compositionally biased region" description="Low complexity" evidence="2">
    <location>
        <begin position="7"/>
        <end position="20"/>
    </location>
</feature>
<feature type="region of interest" description="Disordered" evidence="2">
    <location>
        <begin position="524"/>
        <end position="558"/>
    </location>
</feature>
<feature type="compositionally biased region" description="Basic residues" evidence="2">
    <location>
        <begin position="548"/>
        <end position="558"/>
    </location>
</feature>
<comment type="subcellular location">
    <subcellularLocation>
        <location evidence="1">Nucleus</location>
    </subcellularLocation>
</comment>
<dbReference type="InterPro" id="IPR004210">
    <property type="entry name" value="BESS_motif"/>
</dbReference>
<dbReference type="EMBL" id="OA565370">
    <property type="protein sequence ID" value="CAD7196884.1"/>
    <property type="molecule type" value="Genomic_DNA"/>
</dbReference>
<dbReference type="PANTHER" id="PTHR12243">
    <property type="entry name" value="MADF DOMAIN TRANSCRIPTION FACTOR"/>
    <property type="match status" value="1"/>
</dbReference>
<dbReference type="InterPro" id="IPR006578">
    <property type="entry name" value="MADF-dom"/>
</dbReference>
<evidence type="ECO:0000259" key="4">
    <source>
        <dbReference type="PROSITE" id="PS51031"/>
    </source>
</evidence>
<feature type="compositionally biased region" description="Basic and acidic residues" evidence="2">
    <location>
        <begin position="524"/>
        <end position="537"/>
    </location>
</feature>
<dbReference type="SMART" id="SM00595">
    <property type="entry name" value="MADF"/>
    <property type="match status" value="1"/>
</dbReference>
<dbReference type="AlphaFoldDB" id="A0A7R8VHU2"/>
<protein>
    <recommendedName>
        <fullName evidence="6">MADF domain-containing protein</fullName>
    </recommendedName>
</protein>
<organism evidence="5">
    <name type="scientific">Timema douglasi</name>
    <name type="common">Walking stick</name>
    <dbReference type="NCBI Taxonomy" id="61478"/>
    <lineage>
        <taxon>Eukaryota</taxon>
        <taxon>Metazoa</taxon>
        <taxon>Ecdysozoa</taxon>
        <taxon>Arthropoda</taxon>
        <taxon>Hexapoda</taxon>
        <taxon>Insecta</taxon>
        <taxon>Pterygota</taxon>
        <taxon>Neoptera</taxon>
        <taxon>Polyneoptera</taxon>
        <taxon>Phasmatodea</taxon>
        <taxon>Timematodea</taxon>
        <taxon>Timematoidea</taxon>
        <taxon>Timematidae</taxon>
        <taxon>Timema</taxon>
    </lineage>
</organism>
<dbReference type="GO" id="GO:0005634">
    <property type="term" value="C:nucleus"/>
    <property type="evidence" value="ECO:0007669"/>
    <property type="project" value="UniProtKB-SubCell"/>
</dbReference>
<reference evidence="5" key="1">
    <citation type="submission" date="2020-11" db="EMBL/GenBank/DDBJ databases">
        <authorList>
            <person name="Tran Van P."/>
        </authorList>
    </citation>
    <scope>NUCLEOTIDE SEQUENCE</scope>
</reference>
<dbReference type="Pfam" id="PF02944">
    <property type="entry name" value="BESS"/>
    <property type="match status" value="1"/>
</dbReference>
<dbReference type="PROSITE" id="PS51031">
    <property type="entry name" value="BESS"/>
    <property type="match status" value="1"/>
</dbReference>
<dbReference type="GO" id="GO:0006357">
    <property type="term" value="P:regulation of transcription by RNA polymerase II"/>
    <property type="evidence" value="ECO:0007669"/>
    <property type="project" value="TreeGrafter"/>
</dbReference>
<dbReference type="PANTHER" id="PTHR12243:SF69">
    <property type="entry name" value="SI:CH73-59F11.3"/>
    <property type="match status" value="1"/>
</dbReference>
<evidence type="ECO:0000256" key="2">
    <source>
        <dbReference type="SAM" id="MobiDB-lite"/>
    </source>
</evidence>
<dbReference type="InterPro" id="IPR039353">
    <property type="entry name" value="TF_Adf1"/>
</dbReference>
<feature type="region of interest" description="Disordered" evidence="2">
    <location>
        <begin position="1"/>
        <end position="20"/>
    </location>
</feature>